<evidence type="ECO:0000313" key="7">
    <source>
        <dbReference type="EMBL" id="MBD7984577.1"/>
    </source>
</evidence>
<feature type="transmembrane region" description="Helical" evidence="6">
    <location>
        <begin position="244"/>
        <end position="263"/>
    </location>
</feature>
<keyword evidence="3 6" id="KW-0812">Transmembrane</keyword>
<keyword evidence="4 6" id="KW-1133">Transmembrane helix</keyword>
<feature type="transmembrane region" description="Helical" evidence="6">
    <location>
        <begin position="327"/>
        <end position="350"/>
    </location>
</feature>
<feature type="transmembrane region" description="Helical" evidence="6">
    <location>
        <begin position="97"/>
        <end position="118"/>
    </location>
</feature>
<organism evidence="7 8">
    <name type="scientific">Sporosarcina quadrami</name>
    <dbReference type="NCBI Taxonomy" id="2762234"/>
    <lineage>
        <taxon>Bacteria</taxon>
        <taxon>Bacillati</taxon>
        <taxon>Bacillota</taxon>
        <taxon>Bacilli</taxon>
        <taxon>Bacillales</taxon>
        <taxon>Caryophanaceae</taxon>
        <taxon>Sporosarcina</taxon>
    </lineage>
</organism>
<evidence type="ECO:0000256" key="1">
    <source>
        <dbReference type="ARBA" id="ARBA00004651"/>
    </source>
</evidence>
<feature type="transmembrane region" description="Helical" evidence="6">
    <location>
        <begin position="394"/>
        <end position="414"/>
    </location>
</feature>
<sequence>MILHFKEKLSNENNRIVILNSIGAFILKGSSLLITLMTLPAFMKYFGNQEVLGLWFAILSILSWVFSFDLGIGNGLRNYLVKSLIKDNKDLVKSYISSAYILTAIIVFVATLFISLFFKYIKWNVIFNIPSNLVSENVINLTILISVFGVLIQFLLKLVSSILYALQKSVINNLLQLASSILILLFVSNFDFQDLSTSLVVLSIIHFAAINLPLLIVTIIIFSTVLKGSIPSFKYFKKDRANEVIKLGGVFLWVQIMYMLIIVTDEFLIAYLSSTSHVVEYQVYNRVFTISGSIVLLVMTPVWSVITKAYAESDYLWLARLYKILKSVFLLMVFLQIIITVFLQDIINFWLGENVITVNSLYSIVFMFLGITFIWNSILSSISNGMGELKTQIIYFTIGAAIKFPLSFILVYYLESWIGVVISSVICMSMYCVAQPIWLSKFFKRTLSLQH</sequence>
<keyword evidence="5 6" id="KW-0472">Membrane</keyword>
<evidence type="ECO:0000256" key="2">
    <source>
        <dbReference type="ARBA" id="ARBA00022475"/>
    </source>
</evidence>
<comment type="subcellular location">
    <subcellularLocation>
        <location evidence="1">Cell membrane</location>
        <topology evidence="1">Multi-pass membrane protein</topology>
    </subcellularLocation>
</comment>
<dbReference type="EMBL" id="JACSQN010000006">
    <property type="protein sequence ID" value="MBD7984577.1"/>
    <property type="molecule type" value="Genomic_DNA"/>
</dbReference>
<evidence type="ECO:0000256" key="5">
    <source>
        <dbReference type="ARBA" id="ARBA00023136"/>
    </source>
</evidence>
<reference evidence="7 8" key="1">
    <citation type="submission" date="2020-08" db="EMBL/GenBank/DDBJ databases">
        <title>A Genomic Blueprint of the Chicken Gut Microbiome.</title>
        <authorList>
            <person name="Gilroy R."/>
            <person name="Ravi A."/>
            <person name="Getino M."/>
            <person name="Pursley I."/>
            <person name="Horton D.L."/>
            <person name="Alikhan N.-F."/>
            <person name="Baker D."/>
            <person name="Gharbi K."/>
            <person name="Hall N."/>
            <person name="Watson M."/>
            <person name="Adriaenssens E.M."/>
            <person name="Foster-Nyarko E."/>
            <person name="Jarju S."/>
            <person name="Secka A."/>
            <person name="Antonio M."/>
            <person name="Oren A."/>
            <person name="Chaudhuri R."/>
            <person name="La Ragione R.M."/>
            <person name="Hildebrand F."/>
            <person name="Pallen M.J."/>
        </authorList>
    </citation>
    <scope>NUCLEOTIDE SEQUENCE [LARGE SCALE GENOMIC DNA]</scope>
    <source>
        <strain evidence="7 8">Sa2YVA2</strain>
    </source>
</reference>
<protein>
    <submittedName>
        <fullName evidence="7">Polysaccharide biosynthesis C-terminal domain-containing protein</fullName>
    </submittedName>
</protein>
<keyword evidence="8" id="KW-1185">Reference proteome</keyword>
<evidence type="ECO:0000256" key="6">
    <source>
        <dbReference type="SAM" id="Phobius"/>
    </source>
</evidence>
<feature type="transmembrane region" description="Helical" evidence="6">
    <location>
        <begin position="283"/>
        <end position="306"/>
    </location>
</feature>
<evidence type="ECO:0000256" key="4">
    <source>
        <dbReference type="ARBA" id="ARBA00022989"/>
    </source>
</evidence>
<proteinExistence type="predicted"/>
<accession>A0ABR8U962</accession>
<comment type="caution">
    <text evidence="7">The sequence shown here is derived from an EMBL/GenBank/DDBJ whole genome shotgun (WGS) entry which is preliminary data.</text>
</comment>
<feature type="transmembrane region" description="Helical" evidence="6">
    <location>
        <begin position="199"/>
        <end position="223"/>
    </location>
</feature>
<dbReference type="PANTHER" id="PTHR30250:SF11">
    <property type="entry name" value="O-ANTIGEN TRANSPORTER-RELATED"/>
    <property type="match status" value="1"/>
</dbReference>
<feature type="transmembrane region" description="Helical" evidence="6">
    <location>
        <begin position="54"/>
        <end position="76"/>
    </location>
</feature>
<feature type="transmembrane region" description="Helical" evidence="6">
    <location>
        <begin position="420"/>
        <end position="439"/>
    </location>
</feature>
<evidence type="ECO:0000256" key="3">
    <source>
        <dbReference type="ARBA" id="ARBA00022692"/>
    </source>
</evidence>
<dbReference type="Proteomes" id="UP000626786">
    <property type="component" value="Unassembled WGS sequence"/>
</dbReference>
<feature type="transmembrane region" description="Helical" evidence="6">
    <location>
        <begin position="170"/>
        <end position="187"/>
    </location>
</feature>
<feature type="transmembrane region" description="Helical" evidence="6">
    <location>
        <begin position="138"/>
        <end position="158"/>
    </location>
</feature>
<evidence type="ECO:0000313" key="8">
    <source>
        <dbReference type="Proteomes" id="UP000626786"/>
    </source>
</evidence>
<dbReference type="PANTHER" id="PTHR30250">
    <property type="entry name" value="PST FAMILY PREDICTED COLANIC ACID TRANSPORTER"/>
    <property type="match status" value="1"/>
</dbReference>
<feature type="transmembrane region" description="Helical" evidence="6">
    <location>
        <begin position="362"/>
        <end position="382"/>
    </location>
</feature>
<dbReference type="InterPro" id="IPR050833">
    <property type="entry name" value="Poly_Biosynth_Transport"/>
</dbReference>
<keyword evidence="2" id="KW-1003">Cell membrane</keyword>
<dbReference type="RefSeq" id="WP_191694275.1">
    <property type="nucleotide sequence ID" value="NZ_JACSQN010000006.1"/>
</dbReference>
<name>A0ABR8U962_9BACL</name>
<feature type="transmembrane region" description="Helical" evidence="6">
    <location>
        <begin position="16"/>
        <end position="42"/>
    </location>
</feature>
<gene>
    <name evidence="7" type="ORF">H9649_08300</name>
</gene>